<dbReference type="EMBL" id="BMRB01000012">
    <property type="protein sequence ID" value="GGS60162.1"/>
    <property type="molecule type" value="Genomic_DNA"/>
</dbReference>
<dbReference type="CDD" id="cd00383">
    <property type="entry name" value="trans_reg_C"/>
    <property type="match status" value="1"/>
</dbReference>
<evidence type="ECO:0000259" key="4">
    <source>
        <dbReference type="PROSITE" id="PS50110"/>
    </source>
</evidence>
<dbReference type="InterPro" id="IPR036388">
    <property type="entry name" value="WH-like_DNA-bd_sf"/>
</dbReference>
<reference evidence="6" key="1">
    <citation type="journal article" date="2014" name="Int. J. Syst. Evol. Microbiol.">
        <title>Complete genome sequence of Corynebacterium casei LMG S-19264T (=DSM 44701T), isolated from a smear-ripened cheese.</title>
        <authorList>
            <consortium name="US DOE Joint Genome Institute (JGI-PGF)"/>
            <person name="Walter F."/>
            <person name="Albersmeier A."/>
            <person name="Kalinowski J."/>
            <person name="Ruckert C."/>
        </authorList>
    </citation>
    <scope>NUCLEOTIDE SEQUENCE</scope>
    <source>
        <strain evidence="6">JCM 3276</strain>
    </source>
</reference>
<protein>
    <submittedName>
        <fullName evidence="6">DNA-binding response regulator</fullName>
    </submittedName>
</protein>
<dbReference type="GO" id="GO:0000156">
    <property type="term" value="F:phosphorelay response regulator activity"/>
    <property type="evidence" value="ECO:0007669"/>
    <property type="project" value="TreeGrafter"/>
</dbReference>
<dbReference type="SUPFAM" id="SSF52172">
    <property type="entry name" value="CheY-like"/>
    <property type="match status" value="1"/>
</dbReference>
<dbReference type="GO" id="GO:0000976">
    <property type="term" value="F:transcription cis-regulatory region binding"/>
    <property type="evidence" value="ECO:0007669"/>
    <property type="project" value="TreeGrafter"/>
</dbReference>
<dbReference type="InterPro" id="IPR039420">
    <property type="entry name" value="WalR-like"/>
</dbReference>
<evidence type="ECO:0000256" key="3">
    <source>
        <dbReference type="PROSITE-ProRule" id="PRU01091"/>
    </source>
</evidence>
<dbReference type="InterPro" id="IPR011006">
    <property type="entry name" value="CheY-like_superfamily"/>
</dbReference>
<dbReference type="Pfam" id="PF00486">
    <property type="entry name" value="Trans_reg_C"/>
    <property type="match status" value="1"/>
</dbReference>
<sequence>MIHYREAVRILVIEDDADLRLAVSSALRGAGFAVDAVADLPAADEALAVNAYDCAVFDRMLPSGDALGYVRARRVPAPVLFLTALDSIAHRVEGLEHGDDYLVKPFALDELIARVRTLCRLGPTMAHVPLRCGDLEMDVARHQVRRGAVLLGLTGKEFAVLEHLLAHQDRVVTRDELLAGVWDALVRPESNVLDVTLSSLRRKLGDPPVIHTVPRVGYRVLPG</sequence>
<dbReference type="GO" id="GO:0005829">
    <property type="term" value="C:cytosol"/>
    <property type="evidence" value="ECO:0007669"/>
    <property type="project" value="TreeGrafter"/>
</dbReference>
<dbReference type="GO" id="GO:0006355">
    <property type="term" value="P:regulation of DNA-templated transcription"/>
    <property type="evidence" value="ECO:0007669"/>
    <property type="project" value="InterPro"/>
</dbReference>
<feature type="domain" description="OmpR/PhoB-type" evidence="5">
    <location>
        <begin position="127"/>
        <end position="222"/>
    </location>
</feature>
<accession>A0A918LJG0</accession>
<keyword evidence="2" id="KW-0597">Phosphoprotein</keyword>
<evidence type="ECO:0000256" key="2">
    <source>
        <dbReference type="PROSITE-ProRule" id="PRU00169"/>
    </source>
</evidence>
<dbReference type="PROSITE" id="PS50110">
    <property type="entry name" value="RESPONSE_REGULATORY"/>
    <property type="match status" value="1"/>
</dbReference>
<dbReference type="InterPro" id="IPR001867">
    <property type="entry name" value="OmpR/PhoB-type_DNA-bd"/>
</dbReference>
<gene>
    <name evidence="6" type="ORF">GCM10010171_63870</name>
</gene>
<dbReference type="Proteomes" id="UP000660680">
    <property type="component" value="Unassembled WGS sequence"/>
</dbReference>
<dbReference type="Gene3D" id="3.40.50.2300">
    <property type="match status" value="1"/>
</dbReference>
<reference evidence="6" key="2">
    <citation type="submission" date="2020-09" db="EMBL/GenBank/DDBJ databases">
        <authorList>
            <person name="Sun Q."/>
            <person name="Ohkuma M."/>
        </authorList>
    </citation>
    <scope>NUCLEOTIDE SEQUENCE</scope>
    <source>
        <strain evidence="6">JCM 3276</strain>
    </source>
</reference>
<proteinExistence type="predicted"/>
<dbReference type="PANTHER" id="PTHR48111">
    <property type="entry name" value="REGULATOR OF RPOS"/>
    <property type="match status" value="1"/>
</dbReference>
<organism evidence="6 7">
    <name type="scientific">Actinokineospora fastidiosa</name>
    <dbReference type="NCBI Taxonomy" id="1816"/>
    <lineage>
        <taxon>Bacteria</taxon>
        <taxon>Bacillati</taxon>
        <taxon>Actinomycetota</taxon>
        <taxon>Actinomycetes</taxon>
        <taxon>Pseudonocardiales</taxon>
        <taxon>Pseudonocardiaceae</taxon>
        <taxon>Actinokineospora</taxon>
    </lineage>
</organism>
<dbReference type="AlphaFoldDB" id="A0A918LJG0"/>
<keyword evidence="1 3" id="KW-0238">DNA-binding</keyword>
<evidence type="ECO:0000259" key="5">
    <source>
        <dbReference type="PROSITE" id="PS51755"/>
    </source>
</evidence>
<dbReference type="InterPro" id="IPR001789">
    <property type="entry name" value="Sig_transdc_resp-reg_receiver"/>
</dbReference>
<dbReference type="Gene3D" id="1.10.10.10">
    <property type="entry name" value="Winged helix-like DNA-binding domain superfamily/Winged helix DNA-binding domain"/>
    <property type="match status" value="1"/>
</dbReference>
<dbReference type="PANTHER" id="PTHR48111:SF36">
    <property type="entry name" value="TRANSCRIPTIONAL REGULATORY PROTEIN CUTR"/>
    <property type="match status" value="1"/>
</dbReference>
<comment type="caution">
    <text evidence="6">The sequence shown here is derived from an EMBL/GenBank/DDBJ whole genome shotgun (WGS) entry which is preliminary data.</text>
</comment>
<feature type="modified residue" description="4-aspartylphosphate" evidence="2">
    <location>
        <position position="58"/>
    </location>
</feature>
<feature type="domain" description="Response regulatory" evidence="4">
    <location>
        <begin position="9"/>
        <end position="119"/>
    </location>
</feature>
<evidence type="ECO:0000256" key="1">
    <source>
        <dbReference type="ARBA" id="ARBA00023125"/>
    </source>
</evidence>
<feature type="DNA-binding region" description="OmpR/PhoB-type" evidence="3">
    <location>
        <begin position="127"/>
        <end position="222"/>
    </location>
</feature>
<dbReference type="PROSITE" id="PS51755">
    <property type="entry name" value="OMPR_PHOB"/>
    <property type="match status" value="1"/>
</dbReference>
<dbReference type="Pfam" id="PF00072">
    <property type="entry name" value="Response_reg"/>
    <property type="match status" value="1"/>
</dbReference>
<dbReference type="GO" id="GO:0032993">
    <property type="term" value="C:protein-DNA complex"/>
    <property type="evidence" value="ECO:0007669"/>
    <property type="project" value="TreeGrafter"/>
</dbReference>
<evidence type="ECO:0000313" key="7">
    <source>
        <dbReference type="Proteomes" id="UP000660680"/>
    </source>
</evidence>
<name>A0A918LJG0_9PSEU</name>
<keyword evidence="7" id="KW-1185">Reference proteome</keyword>
<dbReference type="SMART" id="SM00862">
    <property type="entry name" value="Trans_reg_C"/>
    <property type="match status" value="1"/>
</dbReference>
<evidence type="ECO:0000313" key="6">
    <source>
        <dbReference type="EMBL" id="GGS60162.1"/>
    </source>
</evidence>
<dbReference type="SMART" id="SM00448">
    <property type="entry name" value="REC"/>
    <property type="match status" value="1"/>
</dbReference>